<gene>
    <name evidence="5" type="ORF">AUL39_07615</name>
</gene>
<organism evidence="5 6">
    <name type="scientific">Tractidigestivibacter scatoligenes</name>
    <name type="common">Olsenella scatoligenes</name>
    <dbReference type="NCBI Taxonomy" id="1299998"/>
    <lineage>
        <taxon>Bacteria</taxon>
        <taxon>Bacillati</taxon>
        <taxon>Actinomycetota</taxon>
        <taxon>Coriobacteriia</taxon>
        <taxon>Coriobacteriales</taxon>
        <taxon>Atopobiaceae</taxon>
        <taxon>Tractidigestivibacter</taxon>
    </lineage>
</organism>
<keyword evidence="2" id="KW-0238">DNA-binding</keyword>
<dbReference type="GO" id="GO:0043565">
    <property type="term" value="F:sequence-specific DNA binding"/>
    <property type="evidence" value="ECO:0007669"/>
    <property type="project" value="InterPro"/>
</dbReference>
<dbReference type="SMART" id="SM00342">
    <property type="entry name" value="HTH_ARAC"/>
    <property type="match status" value="1"/>
</dbReference>
<reference evidence="5 6" key="1">
    <citation type="submission" date="2015-12" db="EMBL/GenBank/DDBJ databases">
        <title>Draft Genome Sequence of Olsenella scatoligenes SK9K4T; a Producer of 3-Methylindole- (skatole) and 4-Methylphenol- (p-cresol) Isolated from Pig Feces.</title>
        <authorList>
            <person name="Li X."/>
            <person name="Borg B."/>
            <person name="Canibe N."/>
        </authorList>
    </citation>
    <scope>NUCLEOTIDE SEQUENCE [LARGE SCALE GENOMIC DNA]</scope>
    <source>
        <strain evidence="5 6">SK9K4</strain>
    </source>
</reference>
<dbReference type="InterPro" id="IPR018062">
    <property type="entry name" value="HTH_AraC-typ_CS"/>
</dbReference>
<dbReference type="PROSITE" id="PS01124">
    <property type="entry name" value="HTH_ARAC_FAMILY_2"/>
    <property type="match status" value="1"/>
</dbReference>
<evidence type="ECO:0000256" key="2">
    <source>
        <dbReference type="ARBA" id="ARBA00023125"/>
    </source>
</evidence>
<dbReference type="InterPro" id="IPR018060">
    <property type="entry name" value="HTH_AraC"/>
</dbReference>
<sequence>MNEARLKRALDTLLAERREHLEPGSGTLLVAYRLRDRPTIPASVPCHILRTIYDAEHPAHLLLDRRPRPDDIMVYAILGKQRLDRVLMALAPSSSNFFQVLVDNLGQEQPGTTEISKADEVDPAILQDIFSLMVVAYAERREEWELALDGLASAAIALASPAIRRAPGRRSPDDLVALLLTEIAAHPESVTLQGLAERFSYNPTYLSGLLHEQCGRTFSQLVREQRMLRAHQLLTDTGLPVVKVAAMVGYEGTSNFHRLFRERFGETPAQVRAGRGAHDAAMMETRARNDHPQEARDDQG</sequence>
<keyword evidence="1" id="KW-0805">Transcription regulation</keyword>
<dbReference type="Proteomes" id="UP000054078">
    <property type="component" value="Unassembled WGS sequence"/>
</dbReference>
<dbReference type="PROSITE" id="PS00041">
    <property type="entry name" value="HTH_ARAC_FAMILY_1"/>
    <property type="match status" value="1"/>
</dbReference>
<dbReference type="GO" id="GO:0003700">
    <property type="term" value="F:DNA-binding transcription factor activity"/>
    <property type="evidence" value="ECO:0007669"/>
    <property type="project" value="InterPro"/>
</dbReference>
<dbReference type="STRING" id="1299998.AUL39_07615"/>
<dbReference type="SUPFAM" id="SSF46689">
    <property type="entry name" value="Homeodomain-like"/>
    <property type="match status" value="1"/>
</dbReference>
<keyword evidence="3" id="KW-0804">Transcription</keyword>
<evidence type="ECO:0000256" key="1">
    <source>
        <dbReference type="ARBA" id="ARBA00023015"/>
    </source>
</evidence>
<dbReference type="OrthoDB" id="45544at2"/>
<dbReference type="InterPro" id="IPR009057">
    <property type="entry name" value="Homeodomain-like_sf"/>
</dbReference>
<dbReference type="RefSeq" id="WP_059055008.1">
    <property type="nucleotide sequence ID" value="NZ_LOJF01000010.1"/>
</dbReference>
<feature type="domain" description="HTH araC/xylS-type" evidence="4">
    <location>
        <begin position="173"/>
        <end position="274"/>
    </location>
</feature>
<proteinExistence type="predicted"/>
<dbReference type="AlphaFoldDB" id="A0A124EGN9"/>
<dbReference type="EMBL" id="LOJF01000010">
    <property type="protein sequence ID" value="KUH58077.1"/>
    <property type="molecule type" value="Genomic_DNA"/>
</dbReference>
<evidence type="ECO:0000313" key="6">
    <source>
        <dbReference type="Proteomes" id="UP000054078"/>
    </source>
</evidence>
<dbReference type="Pfam" id="PF12833">
    <property type="entry name" value="HTH_18"/>
    <property type="match status" value="1"/>
</dbReference>
<dbReference type="Gene3D" id="1.10.10.60">
    <property type="entry name" value="Homeodomain-like"/>
    <property type="match status" value="2"/>
</dbReference>
<dbReference type="InterPro" id="IPR020449">
    <property type="entry name" value="Tscrpt_reg_AraC-type_HTH"/>
</dbReference>
<dbReference type="PANTHER" id="PTHR43280">
    <property type="entry name" value="ARAC-FAMILY TRANSCRIPTIONAL REGULATOR"/>
    <property type="match status" value="1"/>
</dbReference>
<keyword evidence="6" id="KW-1185">Reference proteome</keyword>
<dbReference type="PANTHER" id="PTHR43280:SF2">
    <property type="entry name" value="HTH-TYPE TRANSCRIPTIONAL REGULATOR EXSA"/>
    <property type="match status" value="1"/>
</dbReference>
<name>A0A124EGN9_TRASO</name>
<accession>A0A124EGN9</accession>
<evidence type="ECO:0000313" key="5">
    <source>
        <dbReference type="EMBL" id="KUH58077.1"/>
    </source>
</evidence>
<comment type="caution">
    <text evidence="5">The sequence shown here is derived from an EMBL/GenBank/DDBJ whole genome shotgun (WGS) entry which is preliminary data.</text>
</comment>
<evidence type="ECO:0000256" key="3">
    <source>
        <dbReference type="ARBA" id="ARBA00023163"/>
    </source>
</evidence>
<protein>
    <recommendedName>
        <fullName evidence="4">HTH araC/xylS-type domain-containing protein</fullName>
    </recommendedName>
</protein>
<evidence type="ECO:0000259" key="4">
    <source>
        <dbReference type="PROSITE" id="PS01124"/>
    </source>
</evidence>
<dbReference type="PRINTS" id="PR00032">
    <property type="entry name" value="HTHARAC"/>
</dbReference>